<feature type="transmembrane region" description="Helical" evidence="1">
    <location>
        <begin position="6"/>
        <end position="31"/>
    </location>
</feature>
<dbReference type="InterPro" id="IPR003848">
    <property type="entry name" value="DUF218"/>
</dbReference>
<dbReference type="InterPro" id="IPR051599">
    <property type="entry name" value="Cell_Envelope_Assoc"/>
</dbReference>
<keyword evidence="1" id="KW-1133">Transmembrane helix</keyword>
<reference evidence="3" key="1">
    <citation type="journal article" date="2021" name="Front. Microbiol.">
        <title>Comprehensive Comparative Genomics and Phenotyping of Methylobacterium Species.</title>
        <authorList>
            <person name="Alessa O."/>
            <person name="Ogura Y."/>
            <person name="Fujitani Y."/>
            <person name="Takami H."/>
            <person name="Hayashi T."/>
            <person name="Sahin N."/>
            <person name="Tani A."/>
        </authorList>
    </citation>
    <scope>NUCLEOTIDE SEQUENCE</scope>
    <source>
        <strain evidence="3">LMG 23639</strain>
    </source>
</reference>
<keyword evidence="1" id="KW-0472">Membrane</keyword>
<sequence length="274" mass="29331">MFFPLSKVIFFAITPSNLLIFATVLGALIAVTRFRRTGAALAVLGGGGLVVAGLSPLCYLVVLPLEQRFPAFVDDGRPIAGIIALGGGIEAGLSSARDQVVVNDAGERPIYFADLARRYPQTRLVFSGGSGSLRDGTLAEANIVSRQAEVLGLPRSRLILETQSRNTRENALFSARIVQPKPGERWILVTSAAHMPRSVGCFREAGFEVIAHPVDYRARGWMDATRVNSFASDGLLTLDLAVKEWIGLVAYRLSGYTDALFPAPEAPSAGSASR</sequence>
<dbReference type="PANTHER" id="PTHR30336">
    <property type="entry name" value="INNER MEMBRANE PROTEIN, PROBABLE PERMEASE"/>
    <property type="match status" value="1"/>
</dbReference>
<accession>A0ABQ4SU31</accession>
<evidence type="ECO:0000313" key="4">
    <source>
        <dbReference type="Proteomes" id="UP001055102"/>
    </source>
</evidence>
<evidence type="ECO:0000259" key="2">
    <source>
        <dbReference type="Pfam" id="PF02698"/>
    </source>
</evidence>
<name>A0ABQ4SU31_9HYPH</name>
<dbReference type="Pfam" id="PF02698">
    <property type="entry name" value="DUF218"/>
    <property type="match status" value="1"/>
</dbReference>
<comment type="caution">
    <text evidence="3">The sequence shown here is derived from an EMBL/GenBank/DDBJ whole genome shotgun (WGS) entry which is preliminary data.</text>
</comment>
<evidence type="ECO:0000256" key="1">
    <source>
        <dbReference type="SAM" id="Phobius"/>
    </source>
</evidence>
<organism evidence="3 4">
    <name type="scientific">Methylobacterium jeotgali</name>
    <dbReference type="NCBI Taxonomy" id="381630"/>
    <lineage>
        <taxon>Bacteria</taxon>
        <taxon>Pseudomonadati</taxon>
        <taxon>Pseudomonadota</taxon>
        <taxon>Alphaproteobacteria</taxon>
        <taxon>Hyphomicrobiales</taxon>
        <taxon>Methylobacteriaceae</taxon>
        <taxon>Methylobacterium</taxon>
    </lineage>
</organism>
<protein>
    <recommendedName>
        <fullName evidence="2">DUF218 domain-containing protein</fullName>
    </recommendedName>
</protein>
<dbReference type="Proteomes" id="UP001055102">
    <property type="component" value="Unassembled WGS sequence"/>
</dbReference>
<reference evidence="3" key="2">
    <citation type="submission" date="2021-08" db="EMBL/GenBank/DDBJ databases">
        <authorList>
            <person name="Tani A."/>
            <person name="Ola A."/>
            <person name="Ogura Y."/>
            <person name="Katsura K."/>
            <person name="Hayashi T."/>
        </authorList>
    </citation>
    <scope>NUCLEOTIDE SEQUENCE</scope>
    <source>
        <strain evidence="3">LMG 23639</strain>
    </source>
</reference>
<dbReference type="CDD" id="cd06259">
    <property type="entry name" value="YdcF-like"/>
    <property type="match status" value="1"/>
</dbReference>
<dbReference type="InterPro" id="IPR014729">
    <property type="entry name" value="Rossmann-like_a/b/a_fold"/>
</dbReference>
<gene>
    <name evidence="3" type="ORF">AOPFMNJM_1929</name>
</gene>
<evidence type="ECO:0000313" key="3">
    <source>
        <dbReference type="EMBL" id="GJE06607.1"/>
    </source>
</evidence>
<proteinExistence type="predicted"/>
<dbReference type="Gene3D" id="3.40.50.620">
    <property type="entry name" value="HUPs"/>
    <property type="match status" value="1"/>
</dbReference>
<keyword evidence="4" id="KW-1185">Reference proteome</keyword>
<dbReference type="RefSeq" id="WP_238275382.1">
    <property type="nucleotide sequence ID" value="NZ_BPQR01000031.1"/>
</dbReference>
<dbReference type="EMBL" id="BPQR01000031">
    <property type="protein sequence ID" value="GJE06607.1"/>
    <property type="molecule type" value="Genomic_DNA"/>
</dbReference>
<feature type="transmembrane region" description="Helical" evidence="1">
    <location>
        <begin position="38"/>
        <end position="62"/>
    </location>
</feature>
<keyword evidence="1" id="KW-0812">Transmembrane</keyword>
<dbReference type="PANTHER" id="PTHR30336:SF4">
    <property type="entry name" value="ENVELOPE BIOGENESIS FACTOR ELYC"/>
    <property type="match status" value="1"/>
</dbReference>
<feature type="domain" description="DUF218" evidence="2">
    <location>
        <begin position="81"/>
        <end position="247"/>
    </location>
</feature>